<accession>A0A1C3PGP9</accession>
<organism evidence="1 2">
    <name type="scientific">Candidatus Protofrankia californiensis</name>
    <dbReference type="NCBI Taxonomy" id="1839754"/>
    <lineage>
        <taxon>Bacteria</taxon>
        <taxon>Bacillati</taxon>
        <taxon>Actinomycetota</taxon>
        <taxon>Actinomycetes</taxon>
        <taxon>Frankiales</taxon>
        <taxon>Frankiaceae</taxon>
        <taxon>Protofrankia</taxon>
    </lineage>
</organism>
<proteinExistence type="predicted"/>
<protein>
    <submittedName>
        <fullName evidence="1">Uncharacterized protein</fullName>
    </submittedName>
</protein>
<dbReference type="AlphaFoldDB" id="A0A1C3PGP9"/>
<gene>
    <name evidence="1" type="ORF">FDG2_6321</name>
</gene>
<reference evidence="2" key="1">
    <citation type="submission" date="2016-02" db="EMBL/GenBank/DDBJ databases">
        <authorList>
            <person name="Wibberg D."/>
        </authorList>
    </citation>
    <scope>NUCLEOTIDE SEQUENCE [LARGE SCALE GENOMIC DNA]</scope>
</reference>
<evidence type="ECO:0000313" key="1">
    <source>
        <dbReference type="EMBL" id="SBW29011.1"/>
    </source>
</evidence>
<evidence type="ECO:0000313" key="2">
    <source>
        <dbReference type="Proteomes" id="UP000199013"/>
    </source>
</evidence>
<name>A0A1C3PGP9_9ACTN</name>
<dbReference type="Proteomes" id="UP000199013">
    <property type="component" value="Unassembled WGS sequence"/>
</dbReference>
<sequence length="191" mass="20529">MIEVFDTAAARQALARRRLRCPDCAAPLRPWGRARSRTVRDRDGGLLTARPDRARCTGCRATHVVLDAGLLAHRGYSVGVVGQALLAAAGGAGHRPVAARLGLPEGTVRGWLRRARSSAPQLHQVGVQTTVLLDPELLPVVERTDPLTLALDALGAAALAFGRRFAREDTDPWARVNVLTRGRLLAPFPTD</sequence>
<dbReference type="EMBL" id="FLUV01002615">
    <property type="protein sequence ID" value="SBW29011.1"/>
    <property type="molecule type" value="Genomic_DNA"/>
</dbReference>
<keyword evidence="2" id="KW-1185">Reference proteome</keyword>